<dbReference type="InterPro" id="IPR036390">
    <property type="entry name" value="WH_DNA-bd_sf"/>
</dbReference>
<dbReference type="InterPro" id="IPR036388">
    <property type="entry name" value="WH-like_DNA-bd_sf"/>
</dbReference>
<proteinExistence type="predicted"/>
<comment type="caution">
    <text evidence="2">The sequence shown here is derived from an EMBL/GenBank/DDBJ whole genome shotgun (WGS) entry which is preliminary data.</text>
</comment>
<name>B1V360_CLOPF</name>
<dbReference type="GO" id="GO:0006508">
    <property type="term" value="P:proteolysis"/>
    <property type="evidence" value="ECO:0007669"/>
    <property type="project" value="InterPro"/>
</dbReference>
<sequence length="178" mass="20955">MKKREQIYTFLIDFIKEKGYQPTVREIAHAVNLKSSSTVYKHLEMLEKDGLIKLGKREQRGRKRSIHIIDLNRKIKKNVSEETIKNLIKFSKKQVNNNNNNDVFPKKVTNDYIVTVDNIFPEDIIIVEKVNSLEKDSIGLLLFENRTFIKKIFSDYKKVYDTDPIVLGKIIGVYRDFF</sequence>
<dbReference type="SUPFAM" id="SSF46785">
    <property type="entry name" value="Winged helix' DNA-binding domain"/>
    <property type="match status" value="1"/>
</dbReference>
<dbReference type="RefSeq" id="WP_003474962.1">
    <property type="nucleotide sequence ID" value="NZ_ABOO01000017.1"/>
</dbReference>
<dbReference type="EMBL" id="ABOO01000017">
    <property type="protein sequence ID" value="EDT71768.1"/>
    <property type="molecule type" value="Genomic_DNA"/>
</dbReference>
<dbReference type="InterPro" id="IPR011991">
    <property type="entry name" value="ArsR-like_HTH"/>
</dbReference>
<dbReference type="SUPFAM" id="SSF51306">
    <property type="entry name" value="LexA/Signal peptidase"/>
    <property type="match status" value="1"/>
</dbReference>
<evidence type="ECO:0000313" key="3">
    <source>
        <dbReference type="Proteomes" id="UP000003188"/>
    </source>
</evidence>
<evidence type="ECO:0000313" key="2">
    <source>
        <dbReference type="EMBL" id="EDT71768.1"/>
    </source>
</evidence>
<dbReference type="Pfam" id="PF01726">
    <property type="entry name" value="LexA_DNA_bind"/>
    <property type="match status" value="1"/>
</dbReference>
<reference evidence="2 3" key="1">
    <citation type="submission" date="2008-03" db="EMBL/GenBank/DDBJ databases">
        <authorList>
            <person name="Paulsen I."/>
            <person name="Sebastian Y."/>
        </authorList>
    </citation>
    <scope>NUCLEOTIDE SEQUENCE [LARGE SCALE GENOMIC DNA]</scope>
    <source>
        <strain evidence="3">D str. JGS1721</strain>
    </source>
</reference>
<dbReference type="Proteomes" id="UP000003188">
    <property type="component" value="Unassembled WGS sequence"/>
</dbReference>
<gene>
    <name evidence="2" type="ORF">CJD_A0498</name>
</gene>
<dbReference type="InterPro" id="IPR050077">
    <property type="entry name" value="LexA_repressor"/>
</dbReference>
<dbReference type="InterPro" id="IPR006199">
    <property type="entry name" value="LexA_DNA-bd_dom"/>
</dbReference>
<protein>
    <submittedName>
        <fullName evidence="2">Lexa repressor</fullName>
    </submittedName>
</protein>
<dbReference type="AlphaFoldDB" id="B1V360"/>
<dbReference type="InterPro" id="IPR036286">
    <property type="entry name" value="LexA/Signal_pep-like_sf"/>
</dbReference>
<dbReference type="PANTHER" id="PTHR33516:SF2">
    <property type="entry name" value="LEXA REPRESSOR-RELATED"/>
    <property type="match status" value="1"/>
</dbReference>
<dbReference type="Gene3D" id="1.10.10.10">
    <property type="entry name" value="Winged helix-like DNA-binding domain superfamily/Winged helix DNA-binding domain"/>
    <property type="match status" value="1"/>
</dbReference>
<evidence type="ECO:0000259" key="1">
    <source>
        <dbReference type="Pfam" id="PF01726"/>
    </source>
</evidence>
<dbReference type="CDD" id="cd00090">
    <property type="entry name" value="HTH_ARSR"/>
    <property type="match status" value="1"/>
</dbReference>
<organism evidence="2 3">
    <name type="scientific">Clostridium perfringens D str. JGS1721</name>
    <dbReference type="NCBI Taxonomy" id="488537"/>
    <lineage>
        <taxon>Bacteria</taxon>
        <taxon>Bacillati</taxon>
        <taxon>Bacillota</taxon>
        <taxon>Clostridia</taxon>
        <taxon>Eubacteriales</taxon>
        <taxon>Clostridiaceae</taxon>
        <taxon>Clostridium</taxon>
    </lineage>
</organism>
<accession>B1V360</accession>
<feature type="domain" description="LexA repressor DNA-binding" evidence="1">
    <location>
        <begin position="5"/>
        <end position="60"/>
    </location>
</feature>
<dbReference type="GO" id="GO:0004252">
    <property type="term" value="F:serine-type endopeptidase activity"/>
    <property type="evidence" value="ECO:0007669"/>
    <property type="project" value="InterPro"/>
</dbReference>
<dbReference type="PANTHER" id="PTHR33516">
    <property type="entry name" value="LEXA REPRESSOR"/>
    <property type="match status" value="1"/>
</dbReference>